<reference evidence="2" key="1">
    <citation type="journal article" date="2014" name="Front. Microbiol.">
        <title>High frequency of phylogenetically diverse reductive dehalogenase-homologous genes in deep subseafloor sedimentary metagenomes.</title>
        <authorList>
            <person name="Kawai M."/>
            <person name="Futagami T."/>
            <person name="Toyoda A."/>
            <person name="Takaki Y."/>
            <person name="Nishi S."/>
            <person name="Hori S."/>
            <person name="Arai W."/>
            <person name="Tsubouchi T."/>
            <person name="Morono Y."/>
            <person name="Uchiyama I."/>
            <person name="Ito T."/>
            <person name="Fujiyama A."/>
            <person name="Inagaki F."/>
            <person name="Takami H."/>
        </authorList>
    </citation>
    <scope>NUCLEOTIDE SEQUENCE</scope>
    <source>
        <strain evidence="2">Expedition CK06-06</strain>
    </source>
</reference>
<comment type="caution">
    <text evidence="2">The sequence shown here is derived from an EMBL/GenBank/DDBJ whole genome shotgun (WGS) entry which is preliminary data.</text>
</comment>
<gene>
    <name evidence="2" type="ORF">S01H4_34102</name>
</gene>
<keyword evidence="1" id="KW-0812">Transmembrane</keyword>
<keyword evidence="1" id="KW-0472">Membrane</keyword>
<keyword evidence="1" id="KW-1133">Transmembrane helix</keyword>
<feature type="non-terminal residue" evidence="2">
    <location>
        <position position="1"/>
    </location>
</feature>
<dbReference type="EMBL" id="BART01018016">
    <property type="protein sequence ID" value="GAG84871.1"/>
    <property type="molecule type" value="Genomic_DNA"/>
</dbReference>
<evidence type="ECO:0000313" key="2">
    <source>
        <dbReference type="EMBL" id="GAG84871.1"/>
    </source>
</evidence>
<proteinExistence type="predicted"/>
<protein>
    <submittedName>
        <fullName evidence="2">Uncharacterized protein</fullName>
    </submittedName>
</protein>
<feature type="transmembrane region" description="Helical" evidence="1">
    <location>
        <begin position="21"/>
        <end position="42"/>
    </location>
</feature>
<dbReference type="AlphaFoldDB" id="X1CKX8"/>
<accession>X1CKX8</accession>
<evidence type="ECO:0000256" key="1">
    <source>
        <dbReference type="SAM" id="Phobius"/>
    </source>
</evidence>
<name>X1CKX8_9ZZZZ</name>
<organism evidence="2">
    <name type="scientific">marine sediment metagenome</name>
    <dbReference type="NCBI Taxonomy" id="412755"/>
    <lineage>
        <taxon>unclassified sequences</taxon>
        <taxon>metagenomes</taxon>
        <taxon>ecological metagenomes</taxon>
    </lineage>
</organism>
<sequence>DYINLAIPKNRKKFKQYPKVPLYRNSFFIMLTSISAVSTSFIF</sequence>